<dbReference type="HOGENOM" id="CLU_004585_5_5_9"/>
<keyword evidence="5 11" id="KW-0067">ATP-binding</keyword>
<evidence type="ECO:0000313" key="14">
    <source>
        <dbReference type="EMBL" id="EHM41133.1"/>
    </source>
</evidence>
<dbReference type="GO" id="GO:0016887">
    <property type="term" value="F:ATP hydrolysis activity"/>
    <property type="evidence" value="ECO:0007669"/>
    <property type="project" value="RHEA"/>
</dbReference>
<accession>G9YH78</accession>
<dbReference type="CDD" id="cd17932">
    <property type="entry name" value="DEXQc_UvrD"/>
    <property type="match status" value="1"/>
</dbReference>
<dbReference type="GO" id="GO:0005829">
    <property type="term" value="C:cytosol"/>
    <property type="evidence" value="ECO:0007669"/>
    <property type="project" value="TreeGrafter"/>
</dbReference>
<keyword evidence="6" id="KW-0238">DNA-binding</keyword>
<dbReference type="GO" id="GO:0000725">
    <property type="term" value="P:recombinational repair"/>
    <property type="evidence" value="ECO:0007669"/>
    <property type="project" value="TreeGrafter"/>
</dbReference>
<dbReference type="PANTHER" id="PTHR11070">
    <property type="entry name" value="UVRD / RECB / PCRA DNA HELICASE FAMILY MEMBER"/>
    <property type="match status" value="1"/>
</dbReference>
<keyword evidence="2 11" id="KW-0547">Nucleotide-binding</keyword>
<evidence type="ECO:0000256" key="9">
    <source>
        <dbReference type="ARBA" id="ARBA00034808"/>
    </source>
</evidence>
<dbReference type="PROSITE" id="PS51217">
    <property type="entry name" value="UVRD_HELICASE_CTER"/>
    <property type="match status" value="1"/>
</dbReference>
<evidence type="ECO:0000259" key="13">
    <source>
        <dbReference type="PROSITE" id="PS51217"/>
    </source>
</evidence>
<dbReference type="STRING" id="861450.HMPREF0080_01005"/>
<dbReference type="AlphaFoldDB" id="G9YH78"/>
<comment type="similarity">
    <text evidence="1">Belongs to the helicase family. UvrD subfamily.</text>
</comment>
<organism evidence="14 15">
    <name type="scientific">Anaeroglobus geminatus F0357</name>
    <dbReference type="NCBI Taxonomy" id="861450"/>
    <lineage>
        <taxon>Bacteria</taxon>
        <taxon>Bacillati</taxon>
        <taxon>Bacillota</taxon>
        <taxon>Negativicutes</taxon>
        <taxon>Veillonellales</taxon>
        <taxon>Veillonellaceae</taxon>
        <taxon>Anaeroglobus</taxon>
    </lineage>
</organism>
<evidence type="ECO:0000256" key="10">
    <source>
        <dbReference type="ARBA" id="ARBA00048988"/>
    </source>
</evidence>
<comment type="catalytic activity">
    <reaction evidence="8">
        <text>Couples ATP hydrolysis with the unwinding of duplex DNA by translocating in the 3'-5' direction.</text>
        <dbReference type="EC" id="5.6.2.4"/>
    </reaction>
</comment>
<dbReference type="GO" id="GO:0005524">
    <property type="term" value="F:ATP binding"/>
    <property type="evidence" value="ECO:0007669"/>
    <property type="project" value="UniProtKB-UniRule"/>
</dbReference>
<name>G9YH78_9FIRM</name>
<dbReference type="eggNOG" id="COG0210">
    <property type="taxonomic scope" value="Bacteria"/>
</dbReference>
<dbReference type="Pfam" id="PF21196">
    <property type="entry name" value="PcrA_UvrD_tudor"/>
    <property type="match status" value="1"/>
</dbReference>
<dbReference type="InterPro" id="IPR014017">
    <property type="entry name" value="DNA_helicase_UvrD-like_C"/>
</dbReference>
<evidence type="ECO:0000256" key="7">
    <source>
        <dbReference type="ARBA" id="ARBA00023235"/>
    </source>
</evidence>
<evidence type="ECO:0000256" key="11">
    <source>
        <dbReference type="PROSITE-ProRule" id="PRU00560"/>
    </source>
</evidence>
<keyword evidence="4 11" id="KW-0347">Helicase</keyword>
<evidence type="ECO:0000256" key="6">
    <source>
        <dbReference type="ARBA" id="ARBA00023125"/>
    </source>
</evidence>
<keyword evidence="15" id="KW-1185">Reference proteome</keyword>
<sequence>MAEVYGLYEKKLKDNNALDFDDLLLLSVRLLRERQDIREKYQERFRYILVDEYQDTNRAQYILTKILAAKWHNICVVGDADQSIYAWRGADIQNIMDFMRDYPDGTNVRLEQNYRSTKTVLNAANAVIDNNETRLKKNLWTENPEGHKIIHYHAQTEHDEADYIAGVIYNRHGIENEPYGSMAVLFRTNSQSRVLEEKLMRYGIPYTMVGGTKFYDRKEIKDVLAYLRLLYNPEDSLSLVRILNVPKRSIGATSLEHLTEYAERNGISLFDALSTTGELPVTKRVKTSLEDFSALIFGLLEHLGEWDVPTLIEHVIKETGYGDMLDKEAARDPQGESRKENVGQLINAAQEYMHDNPEGTLQDFLENVALVSDADEFESTESKVTLMTLHAAKGLEFPVVFLAGLDEGLFPHSRTLMDASQIEEERRLAYVGITRAERQLYVTNASTRTVYGRVSAYLPSRFLNEIPEELIEVYRRKAAMPRQPVTVPGKQRVSVLAGGVASSLPKAHAVTEAWKAGDKVRHKVWGSGTVLEVIGEGDGMQMKISFPTKGIRQVVAKYAPLEKE</sequence>
<comment type="caution">
    <text evidence="14">The sequence shown here is derived from an EMBL/GenBank/DDBJ whole genome shotgun (WGS) entry which is preliminary data.</text>
</comment>
<dbReference type="EMBL" id="AGCJ01000038">
    <property type="protein sequence ID" value="EHM41133.1"/>
    <property type="molecule type" value="Genomic_DNA"/>
</dbReference>
<gene>
    <name evidence="14" type="ORF">HMPREF0080_01005</name>
</gene>
<reference evidence="14 15" key="1">
    <citation type="submission" date="2011-08" db="EMBL/GenBank/DDBJ databases">
        <authorList>
            <person name="Weinstock G."/>
            <person name="Sodergren E."/>
            <person name="Clifton S."/>
            <person name="Fulton L."/>
            <person name="Fulton B."/>
            <person name="Courtney L."/>
            <person name="Fronick C."/>
            <person name="Harrison M."/>
            <person name="Strong C."/>
            <person name="Farmer C."/>
            <person name="Delahaunty K."/>
            <person name="Markovic C."/>
            <person name="Hall O."/>
            <person name="Minx P."/>
            <person name="Tomlinson C."/>
            <person name="Mitreva M."/>
            <person name="Hou S."/>
            <person name="Chen J."/>
            <person name="Wollam A."/>
            <person name="Pepin K.H."/>
            <person name="Johnson M."/>
            <person name="Bhonagiri V."/>
            <person name="Zhang X."/>
            <person name="Suruliraj S."/>
            <person name="Warren W."/>
            <person name="Chinwalla A."/>
            <person name="Mardis E.R."/>
            <person name="Wilson R.K."/>
        </authorList>
    </citation>
    <scope>NUCLEOTIDE SEQUENCE [LARGE SCALE GENOMIC DNA]</scope>
    <source>
        <strain evidence="14 15">F0357</strain>
    </source>
</reference>
<comment type="catalytic activity">
    <reaction evidence="10">
        <text>ATP + H2O = ADP + phosphate + H(+)</text>
        <dbReference type="Rhea" id="RHEA:13065"/>
        <dbReference type="ChEBI" id="CHEBI:15377"/>
        <dbReference type="ChEBI" id="CHEBI:15378"/>
        <dbReference type="ChEBI" id="CHEBI:30616"/>
        <dbReference type="ChEBI" id="CHEBI:43474"/>
        <dbReference type="ChEBI" id="CHEBI:456216"/>
        <dbReference type="EC" id="5.6.2.4"/>
    </reaction>
</comment>
<dbReference type="InterPro" id="IPR013986">
    <property type="entry name" value="DExx_box_DNA_helicase_dom_sf"/>
</dbReference>
<feature type="domain" description="UvrD-like helicase ATP-binding" evidence="12">
    <location>
        <begin position="1"/>
        <end position="117"/>
    </location>
</feature>
<evidence type="ECO:0000256" key="5">
    <source>
        <dbReference type="ARBA" id="ARBA00022840"/>
    </source>
</evidence>
<evidence type="ECO:0000256" key="2">
    <source>
        <dbReference type="ARBA" id="ARBA00022741"/>
    </source>
</evidence>
<evidence type="ECO:0000313" key="15">
    <source>
        <dbReference type="Proteomes" id="UP000005481"/>
    </source>
</evidence>
<dbReference type="SUPFAM" id="SSF52540">
    <property type="entry name" value="P-loop containing nucleoside triphosphate hydrolases"/>
    <property type="match status" value="1"/>
</dbReference>
<evidence type="ECO:0000256" key="4">
    <source>
        <dbReference type="ARBA" id="ARBA00022806"/>
    </source>
</evidence>
<evidence type="ECO:0000256" key="3">
    <source>
        <dbReference type="ARBA" id="ARBA00022801"/>
    </source>
</evidence>
<dbReference type="GO" id="GO:0003677">
    <property type="term" value="F:DNA binding"/>
    <property type="evidence" value="ECO:0007669"/>
    <property type="project" value="UniProtKB-KW"/>
</dbReference>
<evidence type="ECO:0000256" key="8">
    <source>
        <dbReference type="ARBA" id="ARBA00034617"/>
    </source>
</evidence>
<evidence type="ECO:0000256" key="1">
    <source>
        <dbReference type="ARBA" id="ARBA00009922"/>
    </source>
</evidence>
<keyword evidence="7" id="KW-0413">Isomerase</keyword>
<protein>
    <recommendedName>
        <fullName evidence="9">DNA 3'-5' helicase</fullName>
        <ecNumber evidence="9">5.6.2.4</ecNumber>
    </recommendedName>
</protein>
<keyword evidence="3 11" id="KW-0378">Hydrolase</keyword>
<dbReference type="CDD" id="cd18807">
    <property type="entry name" value="SF1_C_UvrD"/>
    <property type="match status" value="1"/>
</dbReference>
<feature type="domain" description="UvrD-like helicase C-terminal" evidence="13">
    <location>
        <begin position="118"/>
        <end position="394"/>
    </location>
</feature>
<dbReference type="GO" id="GO:0043138">
    <property type="term" value="F:3'-5' DNA helicase activity"/>
    <property type="evidence" value="ECO:0007669"/>
    <property type="project" value="UniProtKB-EC"/>
</dbReference>
<dbReference type="Gene3D" id="3.40.50.300">
    <property type="entry name" value="P-loop containing nucleotide triphosphate hydrolases"/>
    <property type="match status" value="2"/>
</dbReference>
<dbReference type="PANTHER" id="PTHR11070:SF2">
    <property type="entry name" value="ATP-DEPENDENT DNA HELICASE SRS2"/>
    <property type="match status" value="1"/>
</dbReference>
<dbReference type="PATRIC" id="fig|861450.3.peg.940"/>
<dbReference type="Pfam" id="PF13361">
    <property type="entry name" value="UvrD_C"/>
    <property type="match status" value="1"/>
</dbReference>
<dbReference type="Gene3D" id="1.10.486.10">
    <property type="entry name" value="PCRA, domain 4"/>
    <property type="match status" value="1"/>
</dbReference>
<dbReference type="Proteomes" id="UP000005481">
    <property type="component" value="Unassembled WGS sequence"/>
</dbReference>
<dbReference type="Pfam" id="PF00580">
    <property type="entry name" value="UvrD-helicase"/>
    <property type="match status" value="1"/>
</dbReference>
<evidence type="ECO:0000259" key="12">
    <source>
        <dbReference type="PROSITE" id="PS51198"/>
    </source>
</evidence>
<dbReference type="InterPro" id="IPR000212">
    <property type="entry name" value="DNA_helicase_UvrD/REP"/>
</dbReference>
<dbReference type="FunFam" id="1.10.486.10:FF:000003">
    <property type="entry name" value="ATP-dependent DNA helicase"/>
    <property type="match status" value="1"/>
</dbReference>
<dbReference type="InterPro" id="IPR014016">
    <property type="entry name" value="UvrD-like_ATP-bd"/>
</dbReference>
<dbReference type="PROSITE" id="PS51198">
    <property type="entry name" value="UVRD_HELICASE_ATP_BIND"/>
    <property type="match status" value="1"/>
</dbReference>
<dbReference type="InterPro" id="IPR027417">
    <property type="entry name" value="P-loop_NTPase"/>
</dbReference>
<dbReference type="EC" id="5.6.2.4" evidence="9"/>
<dbReference type="GO" id="GO:0033202">
    <property type="term" value="C:DNA helicase complex"/>
    <property type="evidence" value="ECO:0007669"/>
    <property type="project" value="TreeGrafter"/>
</dbReference>
<comment type="caution">
    <text evidence="11">Lacks conserved residue(s) required for the propagation of feature annotation.</text>
</comment>
<proteinExistence type="inferred from homology"/>
<dbReference type="Gene3D" id="1.10.10.160">
    <property type="match status" value="1"/>
</dbReference>